<feature type="binding site" evidence="10">
    <location>
        <position position="234"/>
    </location>
    <ligand>
        <name>substrate</name>
    </ligand>
</feature>
<feature type="binding site" evidence="10">
    <location>
        <position position="850"/>
    </location>
    <ligand>
        <name>substrate</name>
    </ligand>
</feature>
<reference evidence="11" key="1">
    <citation type="submission" date="2019-03" db="EMBL/GenBank/DDBJ databases">
        <authorList>
            <person name="Mank J."/>
            <person name="Almeida P."/>
        </authorList>
    </citation>
    <scope>NUCLEOTIDE SEQUENCE</scope>
    <source>
        <strain evidence="11">78183</strain>
    </source>
</reference>
<feature type="binding site" evidence="10">
    <location>
        <position position="332"/>
    </location>
    <ligand>
        <name>substrate</name>
    </ligand>
</feature>
<sequence length="980" mass="103016">MHTCAPPHHFASLKFPELHCSSKLNNLQVLWSFGLSKRNFKVFAVAASSSSSMSEASNYIPAAPIFLPEGPWQQGFKAAGIFGGLRAKGEKPDLALVTCDVDATAAGVFTTNMVAAAPVLYCKNALDISKTARAVLINAGQANAATGDAGYQDVLESAGALAMLLKLKPEEVLIESTGEALLNSLPKLVNSLSPSIEGAGSAAVAITTTDLVSKSVAIESKVGGTDIKVGGMAKGSGMIHPNMATMLGFITTDALVNSDVWRKMVQISVNRSFNQITVDGDTSTNDTVIALASGLSGSTSISNINCHEAMQLQACLDAVMQGLAKSIAWDGEGATCLIEVTVTGAESEAKAAKIARSVASSSLAAVYGRDPNWGRIAAAAGYAGIPFHQNNLRIMLGDILLMDNGQPLSFDRWCHDIGREHAANRPLLKVVFEVMLRLFGARKTTLLFVIRDQTKTPLEHLERNLRVDMEKIWAEIPKPDTYNGTPLGDFFKTTGTGCFGFCIRRHFLKMHTCAPPHHFASQKFPELHCSSKLHNLQVLWSFGLSKRNFKVFAVAASSSSSMSEASNYIPAAPIFLPDGPWQQIPGGVTAAKGFKATGIFGGLRAKGEKPDLALVTCDVDATAAGVFTTNMVAAAPVLYCKNALDISKTARAVLINAGQANAATGDAGYQDVLESAGALALLLKLKPEEVLIESTGEALLNSLPKLVNSLSPSIEGAGSAAVAITTTDLVSKSVAIESKVGGTDIKVGGMAKGSGMIHPNMATMLGVITTDALVNSDVWRKMVQISVNRSFNQITVDGDTSTNDTVIALASGLSGSTSISNINCHEAMQLQACLDAVMQGLAKSIAWDGEGATCLIEVTVTGAESEAKAAKIARSVASSSLAAVYGRDPNWGRIAAAAGYAGIPFHQNNLRIMLGDILLMDNGQPLSFDRSAASNYLRKAGEIHGTVGIYISVGDGPGSGQAWGCDLSYDYVKINAEYTT</sequence>
<dbReference type="CDD" id="cd02152">
    <property type="entry name" value="OAT"/>
    <property type="match status" value="2"/>
</dbReference>
<feature type="binding site" evidence="10">
    <location>
        <position position="975"/>
    </location>
    <ligand>
        <name>substrate</name>
    </ligand>
</feature>
<comment type="pathway">
    <text evidence="10">Amino-acid biosynthesis; L-arginine biosynthesis; N(2)-acetyl-L-ornithine from L-glutamate: step 1/4.</text>
</comment>
<dbReference type="InterPro" id="IPR002813">
    <property type="entry name" value="Arg_biosynth_ArgJ"/>
</dbReference>
<dbReference type="FunFam" id="3.10.20.340:FF:000001">
    <property type="entry name" value="Arginine biosynthesis bifunctional protein ArgJ, chloroplastic"/>
    <property type="match status" value="1"/>
</dbReference>
<dbReference type="GO" id="GO:0004042">
    <property type="term" value="F:L-glutamate N-acetyltransferase activity"/>
    <property type="evidence" value="ECO:0007669"/>
    <property type="project" value="UniProtKB-UniRule"/>
</dbReference>
<evidence type="ECO:0000256" key="1">
    <source>
        <dbReference type="ARBA" id="ARBA00006774"/>
    </source>
</evidence>
<dbReference type="FunFam" id="3.60.70.12:FF:000001">
    <property type="entry name" value="Arginine biosynthesis bifunctional protein ArgJ, chloroplastic"/>
    <property type="match status" value="2"/>
</dbReference>
<dbReference type="EMBL" id="CAADRP010000780">
    <property type="protein sequence ID" value="VFU32345.1"/>
    <property type="molecule type" value="Genomic_DNA"/>
</dbReference>
<comment type="subcellular location">
    <subcellularLocation>
        <location evidence="10">Plastid</location>
        <location evidence="10">Chloroplast</location>
    </subcellularLocation>
</comment>
<dbReference type="EC" id="2.3.1.35" evidence="10"/>
<proteinExistence type="inferred from homology"/>
<keyword evidence="7 10" id="KW-0511">Multifunctional enzyme</keyword>
<dbReference type="InterPro" id="IPR042195">
    <property type="entry name" value="ArgJ_beta_C"/>
</dbReference>
<feature type="site" description="Involved in the stabilization of negative charge on the oxyanion by the formation of the oxyanion hole" evidence="10">
    <location>
        <position position="178"/>
    </location>
</feature>
<comment type="catalytic activity">
    <reaction evidence="10">
        <text>L-glutamate + acetyl-CoA = N-acetyl-L-glutamate + CoA + H(+)</text>
        <dbReference type="Rhea" id="RHEA:24292"/>
        <dbReference type="ChEBI" id="CHEBI:15378"/>
        <dbReference type="ChEBI" id="CHEBI:29985"/>
        <dbReference type="ChEBI" id="CHEBI:44337"/>
        <dbReference type="ChEBI" id="CHEBI:57287"/>
        <dbReference type="ChEBI" id="CHEBI:57288"/>
        <dbReference type="EC" id="2.3.1.1"/>
    </reaction>
</comment>
<dbReference type="SUPFAM" id="SSF56266">
    <property type="entry name" value="DmpA/ArgJ-like"/>
    <property type="match status" value="2"/>
</dbReference>
<keyword evidence="10" id="KW-0150">Chloroplast</keyword>
<keyword evidence="5 10" id="KW-0808">Transferase</keyword>
<dbReference type="Gene3D" id="3.10.20.340">
    <property type="entry name" value="ArgJ beta chain, C-terminal domain"/>
    <property type="match status" value="2"/>
</dbReference>
<feature type="chain" id="PRO_5027178843" description="Arginine biosynthesis bifunctional protein ArgJ beta chain" evidence="10">
    <location>
        <begin position="763"/>
        <end position="980"/>
    </location>
</feature>
<comment type="function">
    <text evidence="10">Catalyzes two activities which are involved in the cyclic version of arginine biosynthesis: the synthesis of acetylglutamate from glutamate and acetyl-CoA, and of ornithine by transacetylation between acetylornithine and glutamate.</text>
</comment>
<evidence type="ECO:0000256" key="7">
    <source>
        <dbReference type="ARBA" id="ARBA00023268"/>
    </source>
</evidence>
<dbReference type="UniPathway" id="UPA00068">
    <property type="reaction ID" value="UER00106"/>
</dbReference>
<accession>A0A6N2LAG8</accession>
<feature type="chain" id="PRO_5027178841" description="Arginine biosynthesis bifunctional protein ArgJ alpha chain" evidence="10">
    <location>
        <begin position="1"/>
        <end position="762"/>
    </location>
</feature>
<evidence type="ECO:0000256" key="8">
    <source>
        <dbReference type="ARBA" id="ARBA00023315"/>
    </source>
</evidence>
<evidence type="ECO:0000256" key="3">
    <source>
        <dbReference type="ARBA" id="ARBA00022571"/>
    </source>
</evidence>
<name>A0A6N2LAG8_SALVM</name>
<dbReference type="GO" id="GO:0006592">
    <property type="term" value="P:ornithine biosynthetic process"/>
    <property type="evidence" value="ECO:0007669"/>
    <property type="project" value="TreeGrafter"/>
</dbReference>
<feature type="binding site" evidence="10">
    <location>
        <position position="752"/>
    </location>
    <ligand>
        <name>substrate</name>
    </ligand>
</feature>
<evidence type="ECO:0000256" key="2">
    <source>
        <dbReference type="ARBA" id="ARBA00011475"/>
    </source>
</evidence>
<dbReference type="GO" id="GO:0006526">
    <property type="term" value="P:L-arginine biosynthetic process"/>
    <property type="evidence" value="ECO:0007669"/>
    <property type="project" value="UniProtKB-UniRule"/>
</dbReference>
<keyword evidence="6 10" id="KW-0068">Autocatalytic cleavage</keyword>
<protein>
    <recommendedName>
        <fullName evidence="10">Arginine biosynthesis bifunctional protein ArgJ, chloroplastic</fullName>
    </recommendedName>
    <domain>
        <recommendedName>
            <fullName evidence="10">Glutamate N-acetyltransferase</fullName>
            <shortName evidence="10">GAT</shortName>
            <ecNumber evidence="10">2.3.1.35</ecNumber>
        </recommendedName>
        <alternativeName>
            <fullName evidence="10">Ornithine acetyltransferase</fullName>
            <shortName evidence="10">OATase</shortName>
        </alternativeName>
        <alternativeName>
            <fullName evidence="10">Ornithine transacetylase</fullName>
        </alternativeName>
    </domain>
    <domain>
        <recommendedName>
            <fullName evidence="10">Amino-acid acetyltransferase</fullName>
            <ecNumber evidence="10">2.3.1.1</ecNumber>
        </recommendedName>
        <alternativeName>
            <fullName evidence="10">N-acetylglutamate synthase</fullName>
            <shortName evidence="10">AGS</shortName>
        </alternativeName>
    </domain>
    <component>
        <recommendedName>
            <fullName evidence="10">Arginine biosynthesis bifunctional protein ArgJ alpha chain</fullName>
        </recommendedName>
    </component>
    <component>
        <recommendedName>
            <fullName evidence="10">Arginine biosynthesis bifunctional protein ArgJ beta chain</fullName>
        </recommendedName>
    </component>
</protein>
<comment type="subunit">
    <text evidence="2">Heterotetramer of two alpha and two beta chains.</text>
</comment>
<feature type="binding site" evidence="10">
    <location>
        <position position="980"/>
    </location>
    <ligand>
        <name>substrate</name>
    </ligand>
</feature>
<feature type="chain" id="PRO_5027178840" description="Arginine biosynthesis bifunctional protein ArgJ beta chain" evidence="10">
    <location>
        <begin position="245"/>
        <end position="980"/>
    </location>
</feature>
<keyword evidence="4 10" id="KW-0028">Amino-acid biosynthesis</keyword>
<evidence type="ECO:0000256" key="10">
    <source>
        <dbReference type="HAMAP-Rule" id="MF_03124"/>
    </source>
</evidence>
<evidence type="ECO:0000256" key="4">
    <source>
        <dbReference type="ARBA" id="ARBA00022605"/>
    </source>
</evidence>
<feature type="site" description="Involved in the stabilization of negative charge on the oxyanion by the formation of the oxyanion hole" evidence="10">
    <location>
        <position position="695"/>
    </location>
</feature>
<comment type="caution">
    <text evidence="10">Lacks conserved residue(s) required for the propagation of feature annotation.</text>
</comment>
<comment type="pathway">
    <text evidence="10">Amino-acid biosynthesis; L-arginine biosynthesis; L-ornithine and N-acetyl-L-glutamate from L-glutamate and N(2)-acetyl-L-ornithine (cyclic): step 1/1.</text>
</comment>
<evidence type="ECO:0000256" key="6">
    <source>
        <dbReference type="ARBA" id="ARBA00022813"/>
    </source>
</evidence>
<comment type="subunit">
    <text evidence="10">Heterodimer of an alpha and a beta chain.</text>
</comment>
<dbReference type="GO" id="GO:0009507">
    <property type="term" value="C:chloroplast"/>
    <property type="evidence" value="ECO:0007669"/>
    <property type="project" value="UniProtKB-SubCell"/>
</dbReference>
<feature type="site" description="Cleavage; by autolysis" evidence="10">
    <location>
        <begin position="762"/>
        <end position="763"/>
    </location>
</feature>
<dbReference type="AlphaFoldDB" id="A0A6N2LAG8"/>
<evidence type="ECO:0000256" key="9">
    <source>
        <dbReference type="ARBA" id="ARBA00049439"/>
    </source>
</evidence>
<feature type="active site" description="Nucleophile" evidence="10">
    <location>
        <position position="245"/>
    </location>
</feature>
<dbReference type="Gene3D" id="3.60.70.12">
    <property type="entry name" value="L-amino peptidase D-ALA esterase/amidase"/>
    <property type="match status" value="2"/>
</dbReference>
<dbReference type="HAMAP" id="MF_01106">
    <property type="entry name" value="ArgJ"/>
    <property type="match status" value="2"/>
</dbReference>
<feature type="binding site" evidence="10">
    <location>
        <position position="208"/>
    </location>
    <ligand>
        <name>substrate</name>
    </ligand>
</feature>
<dbReference type="Pfam" id="PF01960">
    <property type="entry name" value="ArgJ"/>
    <property type="match status" value="2"/>
</dbReference>
<keyword evidence="8 10" id="KW-0012">Acyltransferase</keyword>
<feature type="binding site" evidence="10">
    <location>
        <position position="245"/>
    </location>
    <ligand>
        <name>substrate</name>
    </ligand>
</feature>
<dbReference type="GO" id="GO:0004358">
    <property type="term" value="F:L-glutamate N-acetyltransferase activity, acting on acetyl-L-ornithine as donor"/>
    <property type="evidence" value="ECO:0007669"/>
    <property type="project" value="UniProtKB-UniRule"/>
</dbReference>
<evidence type="ECO:0000256" key="5">
    <source>
        <dbReference type="ARBA" id="ARBA00022679"/>
    </source>
</evidence>
<dbReference type="PANTHER" id="PTHR23100">
    <property type="entry name" value="ARGININE BIOSYNTHESIS BIFUNCTIONAL PROTEIN ARGJ"/>
    <property type="match status" value="1"/>
</dbReference>
<comment type="similarity">
    <text evidence="1 10">Belongs to the ArgJ family.</text>
</comment>
<feature type="binding site" evidence="10">
    <location>
        <position position="726"/>
    </location>
    <ligand>
        <name>substrate</name>
    </ligand>
</feature>
<feature type="active site" description="Nucleophile" evidence="10">
    <location>
        <position position="763"/>
    </location>
</feature>
<feature type="site" description="Cleavage; by autolysis" evidence="10">
    <location>
        <begin position="244"/>
        <end position="245"/>
    </location>
</feature>
<organism evidence="11">
    <name type="scientific">Salix viminalis</name>
    <name type="common">Common osier</name>
    <name type="synonym">Basket willow</name>
    <dbReference type="NCBI Taxonomy" id="40686"/>
    <lineage>
        <taxon>Eukaryota</taxon>
        <taxon>Viridiplantae</taxon>
        <taxon>Streptophyta</taxon>
        <taxon>Embryophyta</taxon>
        <taxon>Tracheophyta</taxon>
        <taxon>Spermatophyta</taxon>
        <taxon>Magnoliopsida</taxon>
        <taxon>eudicotyledons</taxon>
        <taxon>Gunneridae</taxon>
        <taxon>Pentapetalae</taxon>
        <taxon>rosids</taxon>
        <taxon>fabids</taxon>
        <taxon>Malpighiales</taxon>
        <taxon>Salicaceae</taxon>
        <taxon>Saliceae</taxon>
        <taxon>Salix</taxon>
    </lineage>
</organism>
<comment type="catalytic activity">
    <reaction evidence="9 10">
        <text>N(2)-acetyl-L-ornithine + L-glutamate = N-acetyl-L-glutamate + L-ornithine</text>
        <dbReference type="Rhea" id="RHEA:15349"/>
        <dbReference type="ChEBI" id="CHEBI:29985"/>
        <dbReference type="ChEBI" id="CHEBI:44337"/>
        <dbReference type="ChEBI" id="CHEBI:46911"/>
        <dbReference type="ChEBI" id="CHEBI:57805"/>
        <dbReference type="EC" id="2.3.1.35"/>
    </reaction>
</comment>
<feature type="chain" id="PRO_5027178842" description="Arginine biosynthesis bifunctional protein ArgJ alpha chain" evidence="10">
    <location>
        <begin position="1"/>
        <end position="244"/>
    </location>
</feature>
<evidence type="ECO:0000313" key="11">
    <source>
        <dbReference type="EMBL" id="VFU32345.1"/>
    </source>
</evidence>
<feature type="site" description="Involved in the stabilization of negative charge on the oxyanion by the formation of the oxyanion hole" evidence="10">
    <location>
        <position position="177"/>
    </location>
</feature>
<keyword evidence="3 10" id="KW-0055">Arginine biosynthesis</keyword>
<dbReference type="NCBIfam" id="TIGR00120">
    <property type="entry name" value="ArgJ"/>
    <property type="match status" value="2"/>
</dbReference>
<feature type="site" description="Involved in the stabilization of negative charge on the oxyanion by the formation of the oxyanion hole" evidence="10">
    <location>
        <position position="696"/>
    </location>
</feature>
<dbReference type="EC" id="2.3.1.1" evidence="10"/>
<dbReference type="InterPro" id="IPR016117">
    <property type="entry name" value="ArgJ-like_dom_sf"/>
</dbReference>
<dbReference type="PANTHER" id="PTHR23100:SF0">
    <property type="entry name" value="ARGININE BIOSYNTHESIS BIFUNCTIONAL PROTEIN ARGJ, MITOCHONDRIAL"/>
    <property type="match status" value="1"/>
</dbReference>
<feature type="binding site" evidence="10">
    <location>
        <position position="763"/>
    </location>
    <ligand>
        <name>substrate</name>
    </ligand>
</feature>
<gene>
    <name evidence="11" type="ORF">SVIM_LOCUS140970</name>
</gene>
<keyword evidence="10" id="KW-0934">Plastid</keyword>
<dbReference type="NCBIfam" id="NF003802">
    <property type="entry name" value="PRK05388.1"/>
    <property type="match status" value="2"/>
</dbReference>